<dbReference type="GO" id="GO:0003677">
    <property type="term" value="F:DNA binding"/>
    <property type="evidence" value="ECO:0007669"/>
    <property type="project" value="InterPro"/>
</dbReference>
<dbReference type="Pfam" id="PF02452">
    <property type="entry name" value="PemK_toxin"/>
    <property type="match status" value="1"/>
</dbReference>
<dbReference type="GO" id="GO:0004521">
    <property type="term" value="F:RNA endonuclease activity"/>
    <property type="evidence" value="ECO:0007669"/>
    <property type="project" value="TreeGrafter"/>
</dbReference>
<protein>
    <submittedName>
        <fullName evidence="1">Unannotated protein</fullName>
    </submittedName>
</protein>
<dbReference type="GO" id="GO:0006402">
    <property type="term" value="P:mRNA catabolic process"/>
    <property type="evidence" value="ECO:0007669"/>
    <property type="project" value="TreeGrafter"/>
</dbReference>
<dbReference type="AlphaFoldDB" id="A0A6J6SW17"/>
<dbReference type="PANTHER" id="PTHR33988:SF2">
    <property type="entry name" value="ENDORIBONUCLEASE MAZF"/>
    <property type="match status" value="1"/>
</dbReference>
<organism evidence="1">
    <name type="scientific">freshwater metagenome</name>
    <dbReference type="NCBI Taxonomy" id="449393"/>
    <lineage>
        <taxon>unclassified sequences</taxon>
        <taxon>metagenomes</taxon>
        <taxon>ecological metagenomes</taxon>
    </lineage>
</organism>
<name>A0A6J6SW17_9ZZZZ</name>
<gene>
    <name evidence="1" type="ORF">UFOPK2809_00220</name>
</gene>
<proteinExistence type="predicted"/>
<dbReference type="SUPFAM" id="SSF50118">
    <property type="entry name" value="Cell growth inhibitor/plasmid maintenance toxic component"/>
    <property type="match status" value="1"/>
</dbReference>
<sequence length="106" mass="11145">MRPIHIARLDKSRPVVILTRTGVRGAMTQVTVAPITSRAKGLPTEVPVGPTNGLEIASVISCDNVLTIPASTIGRQAGWLLPDQEAALTRAIGYAFDLYGGFGSDS</sequence>
<evidence type="ECO:0000313" key="1">
    <source>
        <dbReference type="EMBL" id="CAB4738905.1"/>
    </source>
</evidence>
<dbReference type="GO" id="GO:0016075">
    <property type="term" value="P:rRNA catabolic process"/>
    <property type="evidence" value="ECO:0007669"/>
    <property type="project" value="TreeGrafter"/>
</dbReference>
<dbReference type="InterPro" id="IPR011067">
    <property type="entry name" value="Plasmid_toxin/cell-grow_inhib"/>
</dbReference>
<reference evidence="1" key="1">
    <citation type="submission" date="2020-05" db="EMBL/GenBank/DDBJ databases">
        <authorList>
            <person name="Chiriac C."/>
            <person name="Salcher M."/>
            <person name="Ghai R."/>
            <person name="Kavagutti S V."/>
        </authorList>
    </citation>
    <scope>NUCLEOTIDE SEQUENCE</scope>
</reference>
<dbReference type="PANTHER" id="PTHR33988">
    <property type="entry name" value="ENDORIBONUCLEASE MAZF-RELATED"/>
    <property type="match status" value="1"/>
</dbReference>
<accession>A0A6J6SW17</accession>
<dbReference type="Gene3D" id="2.30.30.110">
    <property type="match status" value="1"/>
</dbReference>
<dbReference type="InterPro" id="IPR003477">
    <property type="entry name" value="PemK-like"/>
</dbReference>
<dbReference type="EMBL" id="CAEZZA010000016">
    <property type="protein sequence ID" value="CAB4738905.1"/>
    <property type="molecule type" value="Genomic_DNA"/>
</dbReference>